<dbReference type="EMBL" id="UZAU01000599">
    <property type="status" value="NOT_ANNOTATED_CDS"/>
    <property type="molecule type" value="Genomic_DNA"/>
</dbReference>
<name>A0A803PTU0_CANSA</name>
<dbReference type="Proteomes" id="UP000596661">
    <property type="component" value="Chromosome 6"/>
</dbReference>
<proteinExistence type="predicted"/>
<evidence type="ECO:0000313" key="1">
    <source>
        <dbReference type="EnsemblPlants" id="cds.evm.model.06.1287"/>
    </source>
</evidence>
<dbReference type="EnsemblPlants" id="evm.model.06.1287">
    <property type="protein sequence ID" value="cds.evm.model.06.1287"/>
    <property type="gene ID" value="evm.TU.06.1287"/>
</dbReference>
<protein>
    <submittedName>
        <fullName evidence="1">Uncharacterized protein</fullName>
    </submittedName>
</protein>
<accession>A0A803PTU0</accession>
<dbReference type="AlphaFoldDB" id="A0A803PTU0"/>
<reference evidence="1" key="2">
    <citation type="submission" date="2021-03" db="UniProtKB">
        <authorList>
            <consortium name="EnsemblPlants"/>
        </authorList>
    </citation>
    <scope>IDENTIFICATION</scope>
</reference>
<evidence type="ECO:0000313" key="2">
    <source>
        <dbReference type="Proteomes" id="UP000596661"/>
    </source>
</evidence>
<reference evidence="1" key="1">
    <citation type="submission" date="2018-11" db="EMBL/GenBank/DDBJ databases">
        <authorList>
            <person name="Grassa J C."/>
        </authorList>
    </citation>
    <scope>NUCLEOTIDE SEQUENCE [LARGE SCALE GENOMIC DNA]</scope>
</reference>
<organism evidence="1 2">
    <name type="scientific">Cannabis sativa</name>
    <name type="common">Hemp</name>
    <name type="synonym">Marijuana</name>
    <dbReference type="NCBI Taxonomy" id="3483"/>
    <lineage>
        <taxon>Eukaryota</taxon>
        <taxon>Viridiplantae</taxon>
        <taxon>Streptophyta</taxon>
        <taxon>Embryophyta</taxon>
        <taxon>Tracheophyta</taxon>
        <taxon>Spermatophyta</taxon>
        <taxon>Magnoliopsida</taxon>
        <taxon>eudicotyledons</taxon>
        <taxon>Gunneridae</taxon>
        <taxon>Pentapetalae</taxon>
        <taxon>rosids</taxon>
        <taxon>fabids</taxon>
        <taxon>Rosales</taxon>
        <taxon>Cannabaceae</taxon>
        <taxon>Cannabis</taxon>
    </lineage>
</organism>
<keyword evidence="2" id="KW-1185">Reference proteome</keyword>
<dbReference type="Gramene" id="evm.model.06.1287">
    <property type="protein sequence ID" value="cds.evm.model.06.1287"/>
    <property type="gene ID" value="evm.TU.06.1287"/>
</dbReference>
<sequence length="179" mass="20199">MVRIFITILIHKDPEEPQVEIKDVEEADPREPQVEIEDLEEADPRVAQLSQAMDDLNIRELTYLNILEKLIALIVKLLPVEVYSSTKQIPGWRSPKGKVPLSKSSRGLKLEATNQWALYMMLNDLTTMGEPIGLLHPVLLNVLMMSGPKTLQGERDVLLKMNEVVGDTTSKLEATRSSR</sequence>